<protein>
    <submittedName>
        <fullName evidence="2">Uncharacterized protein</fullName>
    </submittedName>
</protein>
<dbReference type="Gene3D" id="3.30.870.10">
    <property type="entry name" value="Endonuclease Chain A"/>
    <property type="match status" value="1"/>
</dbReference>
<dbReference type="EMBL" id="JAHHHN010000001">
    <property type="protein sequence ID" value="MBW4559784.1"/>
    <property type="molecule type" value="Genomic_DNA"/>
</dbReference>
<comment type="caution">
    <text evidence="2">The sequence shown here is derived from an EMBL/GenBank/DDBJ whole genome shotgun (WGS) entry which is preliminary data.</text>
</comment>
<evidence type="ECO:0000313" key="3">
    <source>
        <dbReference type="Proteomes" id="UP000715781"/>
    </source>
</evidence>
<gene>
    <name evidence="2" type="ORF">KME32_01290</name>
</gene>
<feature type="region of interest" description="Disordered" evidence="1">
    <location>
        <begin position="604"/>
        <end position="623"/>
    </location>
</feature>
<evidence type="ECO:0000313" key="2">
    <source>
        <dbReference type="EMBL" id="MBW4559784.1"/>
    </source>
</evidence>
<sequence length="623" mass="70552">MFLASSAKPIDDSLRNLVEEIETQNPNLSVLAARQLRYCLQQTTVEITITEPRPFNVLEEFIIRAGIEFAPPPTINELASILGLDSVFVQSTITTLQKLQTLAQKPPITVTEQGRLFYEKGSVPQPPYSVQIYAITDSLGETLTFQAEPLNEVVINLPDLASFLNIDYKINNISSLSLEQIQKSLQASGVALHVPEAGKIATAFRVVAPTQTIWRKISLFLIYDAIVDKLSIQLRRGKQILDSRSKWLEILLSEGKISLQSLCKLSNETINVEQEAVFNYKNDEIEARVEKIRQQAFKNSIKQKKTLVSGTVIQLGDRQLNQTFLESINAAKSQIIIYSPWVNQVLVNDELLTLLEQLTKRGVWILIGYGIQEEQPISPEIVEKVRTITTPEGLPSVQVFGLGNSHVKEVIVDREIYLCGTYQWLSSGGYQLPLGELVYQVTIPQQVQEAYKFLSTRFQNHAQQLWNQAVEKRDAQLAVEPLCVWGALGMEEIAITEIEKNNWLELLPLWLNVALQKLRSNNLLKDSRTFQLALSLLSQVTGEEVFVDLLREGWRQVIDAIATKNRDTALNLLNNEVWAHFLRLNIAYQNDSPDEFISQQILSQQLKPKKGQPEKKTRKKVKE</sequence>
<evidence type="ECO:0000256" key="1">
    <source>
        <dbReference type="SAM" id="MobiDB-lite"/>
    </source>
</evidence>
<reference evidence="2" key="1">
    <citation type="submission" date="2021-05" db="EMBL/GenBank/DDBJ databases">
        <authorList>
            <person name="Pietrasiak N."/>
            <person name="Ward R."/>
            <person name="Stajich J.E."/>
            <person name="Kurbessoian T."/>
        </authorList>
    </citation>
    <scope>NUCLEOTIDE SEQUENCE</scope>
    <source>
        <strain evidence="2">JT2-VF2</strain>
    </source>
</reference>
<proteinExistence type="predicted"/>
<organism evidence="2 3">
    <name type="scientific">Mojavia pulchra JT2-VF2</name>
    <dbReference type="NCBI Taxonomy" id="287848"/>
    <lineage>
        <taxon>Bacteria</taxon>
        <taxon>Bacillati</taxon>
        <taxon>Cyanobacteriota</taxon>
        <taxon>Cyanophyceae</taxon>
        <taxon>Nostocales</taxon>
        <taxon>Nostocaceae</taxon>
    </lineage>
</organism>
<dbReference type="Proteomes" id="UP000715781">
    <property type="component" value="Unassembled WGS sequence"/>
</dbReference>
<reference evidence="2" key="2">
    <citation type="journal article" date="2022" name="Microbiol. Resour. Announc.">
        <title>Metagenome Sequencing to Explore Phylogenomics of Terrestrial Cyanobacteria.</title>
        <authorList>
            <person name="Ward R.D."/>
            <person name="Stajich J.E."/>
            <person name="Johansen J.R."/>
            <person name="Huntemann M."/>
            <person name="Clum A."/>
            <person name="Foster B."/>
            <person name="Foster B."/>
            <person name="Roux S."/>
            <person name="Palaniappan K."/>
            <person name="Varghese N."/>
            <person name="Mukherjee S."/>
            <person name="Reddy T.B.K."/>
            <person name="Daum C."/>
            <person name="Copeland A."/>
            <person name="Chen I.A."/>
            <person name="Ivanova N.N."/>
            <person name="Kyrpides N.C."/>
            <person name="Shapiro N."/>
            <person name="Eloe-Fadrosh E.A."/>
            <person name="Pietrasiak N."/>
        </authorList>
    </citation>
    <scope>NUCLEOTIDE SEQUENCE</scope>
    <source>
        <strain evidence="2">JT2-VF2</strain>
    </source>
</reference>
<accession>A0A951PT37</accession>
<name>A0A951PT37_9NOST</name>
<dbReference type="SUPFAM" id="SSF56024">
    <property type="entry name" value="Phospholipase D/nuclease"/>
    <property type="match status" value="1"/>
</dbReference>
<dbReference type="AlphaFoldDB" id="A0A951PT37"/>